<accession>F0W7W7</accession>
<reference evidence="4" key="2">
    <citation type="submission" date="2011-02" db="EMBL/GenBank/DDBJ databases">
        <authorList>
            <person name="MacLean D."/>
        </authorList>
    </citation>
    <scope>NUCLEOTIDE SEQUENCE</scope>
</reference>
<dbReference type="AlphaFoldDB" id="F0W7W7"/>
<comment type="similarity">
    <text evidence="2">Belongs to the replication factor A protein 3 family.</text>
</comment>
<proteinExistence type="inferred from homology"/>
<dbReference type="GO" id="GO:0006298">
    <property type="term" value="P:mismatch repair"/>
    <property type="evidence" value="ECO:0007669"/>
    <property type="project" value="TreeGrafter"/>
</dbReference>
<evidence type="ECO:0000256" key="1">
    <source>
        <dbReference type="ARBA" id="ARBA00004123"/>
    </source>
</evidence>
<dbReference type="CDD" id="cd04479">
    <property type="entry name" value="RPA3"/>
    <property type="match status" value="1"/>
</dbReference>
<dbReference type="GO" id="GO:0003697">
    <property type="term" value="F:single-stranded DNA binding"/>
    <property type="evidence" value="ECO:0007669"/>
    <property type="project" value="TreeGrafter"/>
</dbReference>
<dbReference type="GO" id="GO:0000724">
    <property type="term" value="P:double-strand break repair via homologous recombination"/>
    <property type="evidence" value="ECO:0007669"/>
    <property type="project" value="TreeGrafter"/>
</dbReference>
<evidence type="ECO:0000256" key="2">
    <source>
        <dbReference type="ARBA" id="ARBA00009761"/>
    </source>
</evidence>
<dbReference type="GO" id="GO:0003684">
    <property type="term" value="F:damaged DNA binding"/>
    <property type="evidence" value="ECO:0007669"/>
    <property type="project" value="TreeGrafter"/>
</dbReference>
<dbReference type="Pfam" id="PF08661">
    <property type="entry name" value="Rep_fac-A_3"/>
    <property type="match status" value="1"/>
</dbReference>
<dbReference type="InterPro" id="IPR012340">
    <property type="entry name" value="NA-bd_OB-fold"/>
</dbReference>
<dbReference type="PANTHER" id="PTHR15114:SF1">
    <property type="entry name" value="REPLICATION PROTEIN A 14 KDA SUBUNIT"/>
    <property type="match status" value="1"/>
</dbReference>
<dbReference type="GO" id="GO:0005662">
    <property type="term" value="C:DNA replication factor A complex"/>
    <property type="evidence" value="ECO:0007669"/>
    <property type="project" value="TreeGrafter"/>
</dbReference>
<keyword evidence="3" id="KW-0539">Nucleus</keyword>
<dbReference type="InterPro" id="IPR013970">
    <property type="entry name" value="Rfa2"/>
</dbReference>
<reference evidence="4" key="1">
    <citation type="journal article" date="2011" name="PLoS Biol.">
        <title>Gene gain and loss during evolution of obligate parasitism in the white rust pathogen of Arabidopsis thaliana.</title>
        <authorList>
            <person name="Kemen E."/>
            <person name="Gardiner A."/>
            <person name="Schultz-Larsen T."/>
            <person name="Kemen A.C."/>
            <person name="Balmuth A.L."/>
            <person name="Robert-Seilaniantz A."/>
            <person name="Bailey K."/>
            <person name="Holub E."/>
            <person name="Studholme D.J."/>
            <person name="Maclean D."/>
            <person name="Jones J.D."/>
        </authorList>
    </citation>
    <scope>NUCLEOTIDE SEQUENCE</scope>
</reference>
<dbReference type="HOGENOM" id="CLU_141922_1_1_1"/>
<sequence length="105" mass="11826">MNTSTAPRVNQKLLRNFIGKTVALVGNVEHHNPTAVVLRSSDGMTVNVQPKPGSDYGSKYVEVIGRVLENGTIEEFKVTLFGEKFDMETYNQMVELAHTEFRHLF</sequence>
<dbReference type="SUPFAM" id="SSF50249">
    <property type="entry name" value="Nucleic acid-binding proteins"/>
    <property type="match status" value="1"/>
</dbReference>
<dbReference type="EMBL" id="FR824248">
    <property type="protein sequence ID" value="CCA23695.1"/>
    <property type="molecule type" value="Genomic_DNA"/>
</dbReference>
<dbReference type="Gene3D" id="2.40.50.140">
    <property type="entry name" value="Nucleic acid-binding proteins"/>
    <property type="match status" value="1"/>
</dbReference>
<dbReference type="EMBL" id="FR824077">
    <property type="protein sequence ID" value="CCA17220.1"/>
    <property type="molecule type" value="Genomic_DNA"/>
</dbReference>
<dbReference type="PANTHER" id="PTHR15114">
    <property type="entry name" value="REPLICATION PROTEIN A3"/>
    <property type="match status" value="1"/>
</dbReference>
<dbReference type="GO" id="GO:0006289">
    <property type="term" value="P:nucleotide-excision repair"/>
    <property type="evidence" value="ECO:0007669"/>
    <property type="project" value="TreeGrafter"/>
</dbReference>
<dbReference type="GO" id="GO:0006284">
    <property type="term" value="P:base-excision repair"/>
    <property type="evidence" value="ECO:0007669"/>
    <property type="project" value="TreeGrafter"/>
</dbReference>
<comment type="subcellular location">
    <subcellularLocation>
        <location evidence="1">Nucleus</location>
    </subcellularLocation>
</comment>
<evidence type="ECO:0000256" key="3">
    <source>
        <dbReference type="ARBA" id="ARBA00023242"/>
    </source>
</evidence>
<evidence type="ECO:0000313" key="5">
    <source>
        <dbReference type="EMBL" id="CCA23695.1"/>
    </source>
</evidence>
<dbReference type="GO" id="GO:0006260">
    <property type="term" value="P:DNA replication"/>
    <property type="evidence" value="ECO:0007669"/>
    <property type="project" value="InterPro"/>
</dbReference>
<gene>
    <name evidence="4" type="primary">AlNc14C32G2917</name>
    <name evidence="5" type="synonym">AlNc14C203G8745</name>
    <name evidence="4" type="ORF">ALNC14_033630</name>
    <name evidence="5" type="ORF">ALNC14_098390</name>
</gene>
<dbReference type="GO" id="GO:0035861">
    <property type="term" value="C:site of double-strand break"/>
    <property type="evidence" value="ECO:0007669"/>
    <property type="project" value="TreeGrafter"/>
</dbReference>
<organism evidence="4">
    <name type="scientific">Albugo laibachii Nc14</name>
    <dbReference type="NCBI Taxonomy" id="890382"/>
    <lineage>
        <taxon>Eukaryota</taxon>
        <taxon>Sar</taxon>
        <taxon>Stramenopiles</taxon>
        <taxon>Oomycota</taxon>
        <taxon>Peronosporomycetes</taxon>
        <taxon>Albuginales</taxon>
        <taxon>Albuginaceae</taxon>
        <taxon>Albugo</taxon>
    </lineage>
</organism>
<name>F0W7W7_9STRA</name>
<protein>
    <submittedName>
        <fullName evidence="5">Uncharacterized protein AlNc14C203G8745</fullName>
    </submittedName>
    <submittedName>
        <fullName evidence="4">Uncharacterized protein AlNc14C32G2917</fullName>
    </submittedName>
</protein>
<evidence type="ECO:0000313" key="4">
    <source>
        <dbReference type="EMBL" id="CCA17220.1"/>
    </source>
</evidence>